<feature type="transmembrane region" description="Helical" evidence="1">
    <location>
        <begin position="200"/>
        <end position="222"/>
    </location>
</feature>
<feature type="transmembrane region" description="Helical" evidence="1">
    <location>
        <begin position="132"/>
        <end position="152"/>
    </location>
</feature>
<reference evidence="2 3" key="1">
    <citation type="journal article" date="2016" name="Nat. Commun.">
        <title>Thousands of microbial genomes shed light on interconnected biogeochemical processes in an aquifer system.</title>
        <authorList>
            <person name="Anantharaman K."/>
            <person name="Brown C.T."/>
            <person name="Hug L.A."/>
            <person name="Sharon I."/>
            <person name="Castelle C.J."/>
            <person name="Probst A.J."/>
            <person name="Thomas B.C."/>
            <person name="Singh A."/>
            <person name="Wilkins M.J."/>
            <person name="Karaoz U."/>
            <person name="Brodie E.L."/>
            <person name="Williams K.H."/>
            <person name="Hubbard S.S."/>
            <person name="Banfield J.F."/>
        </authorList>
    </citation>
    <scope>NUCLEOTIDE SEQUENCE [LARGE SCALE GENOMIC DNA]</scope>
</reference>
<evidence type="ECO:0000313" key="2">
    <source>
        <dbReference type="EMBL" id="OGK40759.1"/>
    </source>
</evidence>
<keyword evidence="1" id="KW-1133">Transmembrane helix</keyword>
<keyword evidence="1" id="KW-0812">Transmembrane</keyword>
<feature type="transmembrane region" description="Helical" evidence="1">
    <location>
        <begin position="47"/>
        <end position="72"/>
    </location>
</feature>
<keyword evidence="1" id="KW-0472">Membrane</keyword>
<name>A0A1F7IBM5_9BACT</name>
<protein>
    <submittedName>
        <fullName evidence="2">Uncharacterized protein</fullName>
    </submittedName>
</protein>
<sequence length="226" mass="26438">MLSYLPLQFGVLILLLITLFFISRNTINQLFFFLRRFFKNDKTVFSIISFIFFPGTTIHELAHFFAAIILFLRVRDIKVFPEWKDNHLKLGHVLYEKKDFLRGVLVGLAPLFVGLLFFLALFGWKLFPNQNVFLNILIVYLIFVISSTMFSSKQDLIDLIYIPPVLILIGGIIYVFDIKIDIVFRNDNLRQSVVAFLTQINFYLLLSLVIHITTTLAIKFFLKRKS</sequence>
<evidence type="ECO:0000256" key="1">
    <source>
        <dbReference type="SAM" id="Phobius"/>
    </source>
</evidence>
<evidence type="ECO:0000313" key="3">
    <source>
        <dbReference type="Proteomes" id="UP000179270"/>
    </source>
</evidence>
<feature type="transmembrane region" description="Helical" evidence="1">
    <location>
        <begin position="159"/>
        <end position="180"/>
    </location>
</feature>
<dbReference type="EMBL" id="MGAF01000026">
    <property type="protein sequence ID" value="OGK40759.1"/>
    <property type="molecule type" value="Genomic_DNA"/>
</dbReference>
<proteinExistence type="predicted"/>
<accession>A0A1F7IBM5</accession>
<feature type="transmembrane region" description="Helical" evidence="1">
    <location>
        <begin position="104"/>
        <end position="126"/>
    </location>
</feature>
<feature type="transmembrane region" description="Helical" evidence="1">
    <location>
        <begin position="7"/>
        <end position="27"/>
    </location>
</feature>
<comment type="caution">
    <text evidence="2">The sequence shown here is derived from an EMBL/GenBank/DDBJ whole genome shotgun (WGS) entry which is preliminary data.</text>
</comment>
<organism evidence="2 3">
    <name type="scientific">Candidatus Roizmanbacteria bacterium RIFCSPLOWO2_01_FULL_35_13</name>
    <dbReference type="NCBI Taxonomy" id="1802055"/>
    <lineage>
        <taxon>Bacteria</taxon>
        <taxon>Candidatus Roizmaniibacteriota</taxon>
    </lineage>
</organism>
<dbReference type="STRING" id="1802055.A3A74_04030"/>
<gene>
    <name evidence="2" type="ORF">A3A74_04030</name>
</gene>
<dbReference type="AlphaFoldDB" id="A0A1F7IBM5"/>
<dbReference type="Proteomes" id="UP000179270">
    <property type="component" value="Unassembled WGS sequence"/>
</dbReference>